<sequence length="253" mass="26683">MSWDTLLLLFLAGLSAGFIDSIAGGGGLISLPTLLWVGLPPHLALGTNKMQSTFGTLLAVRRYAQAGLVQWAQVRLAVAVTFVAALLGTLAVTQVSADLLRKLVPWLLLGIAAYALVSPRFGQQAKRARLTPTIFACLGGCVLGFYDGFLGPGTGTFWTVACLSLLGLNLLHATAYTKVVNLTSNVASVSIFIGAASVRYDIAAVMIAGQLLGARLGSGLVIRHGAPFIRIMFLLVVFSLVVKLLWDQWVAGS</sequence>
<keyword evidence="4 8" id="KW-1003">Cell membrane</keyword>
<feature type="transmembrane region" description="Helical" evidence="8">
    <location>
        <begin position="189"/>
        <end position="208"/>
    </location>
</feature>
<evidence type="ECO:0000256" key="8">
    <source>
        <dbReference type="RuleBase" id="RU363041"/>
    </source>
</evidence>
<feature type="transmembrane region" description="Helical" evidence="8">
    <location>
        <begin position="103"/>
        <end position="121"/>
    </location>
</feature>
<reference evidence="9 10" key="1">
    <citation type="submission" date="2020-08" db="EMBL/GenBank/DDBJ databases">
        <title>Genomic Encyclopedia of Type Strains, Phase IV (KMG-IV): sequencing the most valuable type-strain genomes for metagenomic binning, comparative biology and taxonomic classification.</title>
        <authorList>
            <person name="Goeker M."/>
        </authorList>
    </citation>
    <scope>NUCLEOTIDE SEQUENCE [LARGE SCALE GENOMIC DNA]</scope>
    <source>
        <strain evidence="9 10">DSM 12251</strain>
    </source>
</reference>
<dbReference type="PANTHER" id="PTHR30269:SF0">
    <property type="entry name" value="MEMBRANE TRANSPORTER PROTEIN YFCA-RELATED"/>
    <property type="match status" value="1"/>
</dbReference>
<dbReference type="AlphaFoldDB" id="A0A7W7YKM4"/>
<dbReference type="PANTHER" id="PTHR30269">
    <property type="entry name" value="TRANSMEMBRANE PROTEIN YFCA"/>
    <property type="match status" value="1"/>
</dbReference>
<evidence type="ECO:0000256" key="1">
    <source>
        <dbReference type="ARBA" id="ARBA00004651"/>
    </source>
</evidence>
<feature type="transmembrane region" description="Helical" evidence="8">
    <location>
        <begin position="76"/>
        <end position="97"/>
    </location>
</feature>
<evidence type="ECO:0000256" key="6">
    <source>
        <dbReference type="ARBA" id="ARBA00022989"/>
    </source>
</evidence>
<evidence type="ECO:0000256" key="7">
    <source>
        <dbReference type="ARBA" id="ARBA00023136"/>
    </source>
</evidence>
<name>A0A7W7YKM4_9BACT</name>
<evidence type="ECO:0000256" key="4">
    <source>
        <dbReference type="ARBA" id="ARBA00022475"/>
    </source>
</evidence>
<comment type="caution">
    <text evidence="9">The sequence shown here is derived from an EMBL/GenBank/DDBJ whole genome shotgun (WGS) entry which is preliminary data.</text>
</comment>
<accession>A0A7W7YKM4</accession>
<evidence type="ECO:0000313" key="9">
    <source>
        <dbReference type="EMBL" id="MBB5037665.1"/>
    </source>
</evidence>
<feature type="transmembrane region" description="Helical" evidence="8">
    <location>
        <begin position="157"/>
        <end position="177"/>
    </location>
</feature>
<evidence type="ECO:0000256" key="2">
    <source>
        <dbReference type="ARBA" id="ARBA00009142"/>
    </source>
</evidence>
<evidence type="ECO:0000256" key="5">
    <source>
        <dbReference type="ARBA" id="ARBA00022692"/>
    </source>
</evidence>
<comment type="subcellular location">
    <subcellularLocation>
        <location evidence="1 8">Cell membrane</location>
        <topology evidence="1 8">Multi-pass membrane protein</topology>
    </subcellularLocation>
</comment>
<dbReference type="EMBL" id="JACHIF010000003">
    <property type="protein sequence ID" value="MBB5037665.1"/>
    <property type="molecule type" value="Genomic_DNA"/>
</dbReference>
<keyword evidence="6 8" id="KW-1133">Transmembrane helix</keyword>
<keyword evidence="5 8" id="KW-0812">Transmembrane</keyword>
<keyword evidence="10" id="KW-1185">Reference proteome</keyword>
<proteinExistence type="inferred from homology"/>
<gene>
    <name evidence="9" type="ORF">HNQ64_001914</name>
</gene>
<feature type="transmembrane region" description="Helical" evidence="8">
    <location>
        <begin position="45"/>
        <end position="64"/>
    </location>
</feature>
<dbReference type="InterPro" id="IPR002781">
    <property type="entry name" value="TM_pro_TauE-like"/>
</dbReference>
<comment type="similarity">
    <text evidence="2 8">Belongs to the 4-toluene sulfonate uptake permease (TSUP) (TC 2.A.102) family.</text>
</comment>
<keyword evidence="3" id="KW-0813">Transport</keyword>
<feature type="transmembrane region" description="Helical" evidence="8">
    <location>
        <begin position="228"/>
        <end position="246"/>
    </location>
</feature>
<dbReference type="InterPro" id="IPR052017">
    <property type="entry name" value="TSUP"/>
</dbReference>
<evidence type="ECO:0000256" key="3">
    <source>
        <dbReference type="ARBA" id="ARBA00022448"/>
    </source>
</evidence>
<organism evidence="9 10">
    <name type="scientific">Prosthecobacter dejongeii</name>
    <dbReference type="NCBI Taxonomy" id="48465"/>
    <lineage>
        <taxon>Bacteria</taxon>
        <taxon>Pseudomonadati</taxon>
        <taxon>Verrucomicrobiota</taxon>
        <taxon>Verrucomicrobiia</taxon>
        <taxon>Verrucomicrobiales</taxon>
        <taxon>Verrucomicrobiaceae</taxon>
        <taxon>Prosthecobacter</taxon>
    </lineage>
</organism>
<dbReference type="Proteomes" id="UP000534294">
    <property type="component" value="Unassembled WGS sequence"/>
</dbReference>
<protein>
    <recommendedName>
        <fullName evidence="8">Probable membrane transporter protein</fullName>
    </recommendedName>
</protein>
<keyword evidence="7 8" id="KW-0472">Membrane</keyword>
<evidence type="ECO:0000313" key="10">
    <source>
        <dbReference type="Proteomes" id="UP000534294"/>
    </source>
</evidence>
<dbReference type="GO" id="GO:0005886">
    <property type="term" value="C:plasma membrane"/>
    <property type="evidence" value="ECO:0007669"/>
    <property type="project" value="UniProtKB-SubCell"/>
</dbReference>
<feature type="transmembrane region" description="Helical" evidence="8">
    <location>
        <begin position="133"/>
        <end position="151"/>
    </location>
</feature>
<dbReference type="RefSeq" id="WP_184207757.1">
    <property type="nucleotide sequence ID" value="NZ_JACHIF010000003.1"/>
</dbReference>
<dbReference type="Pfam" id="PF01925">
    <property type="entry name" value="TauE"/>
    <property type="match status" value="1"/>
</dbReference>